<dbReference type="EMBL" id="NRRL01000002">
    <property type="protein sequence ID" value="MBK1666811.1"/>
    <property type="molecule type" value="Genomic_DNA"/>
</dbReference>
<keyword evidence="5 6" id="KW-0949">S-adenosyl-L-methionine</keyword>
<feature type="binding site" evidence="6">
    <location>
        <position position="95"/>
    </location>
    <ligand>
        <name>S-adenosyl-L-methionine</name>
        <dbReference type="ChEBI" id="CHEBI:59789"/>
    </ligand>
</feature>
<dbReference type="HAMAP" id="MF_01007">
    <property type="entry name" value="16SrRNA_methyltr_H"/>
    <property type="match status" value="1"/>
</dbReference>
<dbReference type="InterPro" id="IPR023397">
    <property type="entry name" value="SAM-dep_MeTrfase_MraW_recog"/>
</dbReference>
<feature type="binding site" evidence="6">
    <location>
        <position position="116"/>
    </location>
    <ligand>
        <name>S-adenosyl-L-methionine</name>
        <dbReference type="ChEBI" id="CHEBI:59789"/>
    </ligand>
</feature>
<dbReference type="PANTHER" id="PTHR11265:SF0">
    <property type="entry name" value="12S RRNA N4-METHYLCYTIDINE METHYLTRANSFERASE"/>
    <property type="match status" value="1"/>
</dbReference>
<evidence type="ECO:0000256" key="7">
    <source>
        <dbReference type="SAM" id="MobiDB-lite"/>
    </source>
</evidence>
<proteinExistence type="inferred from homology"/>
<keyword evidence="2 6" id="KW-0698">rRNA processing</keyword>
<dbReference type="InterPro" id="IPR029063">
    <property type="entry name" value="SAM-dependent_MTases_sf"/>
</dbReference>
<comment type="caution">
    <text evidence="8">The sequence shown here is derived from an EMBL/GenBank/DDBJ whole genome shotgun (WGS) entry which is preliminary data.</text>
</comment>
<protein>
    <recommendedName>
        <fullName evidence="6">Ribosomal RNA small subunit methyltransferase H</fullName>
        <ecNumber evidence="6">2.1.1.199</ecNumber>
    </recommendedName>
    <alternativeName>
        <fullName evidence="6">16S rRNA m(4)C1402 methyltransferase</fullName>
    </alternativeName>
    <alternativeName>
        <fullName evidence="6">rRNA (cytosine-N(4)-)-methyltransferase RsmH</fullName>
    </alternativeName>
</protein>
<dbReference type="Pfam" id="PF01795">
    <property type="entry name" value="Methyltransf_5"/>
    <property type="match status" value="1"/>
</dbReference>
<dbReference type="Proteomes" id="UP001296873">
    <property type="component" value="Unassembled WGS sequence"/>
</dbReference>
<keyword evidence="9" id="KW-1185">Reference proteome</keyword>
<accession>A0ABS1D8S4</accession>
<comment type="similarity">
    <text evidence="1 6">Belongs to the methyltransferase superfamily. RsmH family.</text>
</comment>
<gene>
    <name evidence="6" type="primary">rsmH</name>
    <name evidence="8" type="ORF">CKO28_01980</name>
</gene>
<dbReference type="EC" id="2.1.1.199" evidence="6"/>
<name>A0ABS1D8S4_9PROT</name>
<evidence type="ECO:0000256" key="4">
    <source>
        <dbReference type="ARBA" id="ARBA00022679"/>
    </source>
</evidence>
<evidence type="ECO:0000256" key="1">
    <source>
        <dbReference type="ARBA" id="ARBA00010396"/>
    </source>
</evidence>
<dbReference type="Gene3D" id="1.10.150.170">
    <property type="entry name" value="Putative methyltransferase TM0872, insert domain"/>
    <property type="match status" value="1"/>
</dbReference>
<feature type="binding site" evidence="6">
    <location>
        <position position="123"/>
    </location>
    <ligand>
        <name>S-adenosyl-L-methionine</name>
        <dbReference type="ChEBI" id="CHEBI:59789"/>
    </ligand>
</feature>
<evidence type="ECO:0000256" key="2">
    <source>
        <dbReference type="ARBA" id="ARBA00022552"/>
    </source>
</evidence>
<dbReference type="PIRSF" id="PIRSF004486">
    <property type="entry name" value="MraW"/>
    <property type="match status" value="1"/>
</dbReference>
<feature type="binding site" evidence="6">
    <location>
        <position position="68"/>
    </location>
    <ligand>
        <name>S-adenosyl-L-methionine</name>
        <dbReference type="ChEBI" id="CHEBI:59789"/>
    </ligand>
</feature>
<dbReference type="CDD" id="cd02440">
    <property type="entry name" value="AdoMet_MTases"/>
    <property type="match status" value="1"/>
</dbReference>
<organism evidence="8 9">
    <name type="scientific">Rhodovibrio sodomensis</name>
    <dbReference type="NCBI Taxonomy" id="1088"/>
    <lineage>
        <taxon>Bacteria</taxon>
        <taxon>Pseudomonadati</taxon>
        <taxon>Pseudomonadota</taxon>
        <taxon>Alphaproteobacteria</taxon>
        <taxon>Rhodospirillales</taxon>
        <taxon>Rhodovibrionaceae</taxon>
        <taxon>Rhodovibrio</taxon>
    </lineage>
</organism>
<reference evidence="8 9" key="1">
    <citation type="journal article" date="2020" name="Microorganisms">
        <title>Osmotic Adaptation and Compatible Solute Biosynthesis of Phototrophic Bacteria as Revealed from Genome Analyses.</title>
        <authorList>
            <person name="Imhoff J.F."/>
            <person name="Rahn T."/>
            <person name="Kunzel S."/>
            <person name="Keller A."/>
            <person name="Neulinger S.C."/>
        </authorList>
    </citation>
    <scope>NUCLEOTIDE SEQUENCE [LARGE SCALE GENOMIC DNA]</scope>
    <source>
        <strain evidence="8 9">DSM 9895</strain>
    </source>
</reference>
<evidence type="ECO:0000313" key="9">
    <source>
        <dbReference type="Proteomes" id="UP001296873"/>
    </source>
</evidence>
<feature type="region of interest" description="Disordered" evidence="7">
    <location>
        <begin position="276"/>
        <end position="345"/>
    </location>
</feature>
<dbReference type="SUPFAM" id="SSF81799">
    <property type="entry name" value="Putative methyltransferase TM0872, insert domain"/>
    <property type="match status" value="1"/>
</dbReference>
<comment type="function">
    <text evidence="6">Specifically methylates the N4 position of cytidine in position 1402 (C1402) of 16S rRNA.</text>
</comment>
<keyword evidence="3 6" id="KW-0489">Methyltransferase</keyword>
<dbReference type="InterPro" id="IPR002903">
    <property type="entry name" value="RsmH"/>
</dbReference>
<keyword evidence="6" id="KW-0963">Cytoplasm</keyword>
<dbReference type="SUPFAM" id="SSF53335">
    <property type="entry name" value="S-adenosyl-L-methionine-dependent methyltransferases"/>
    <property type="match status" value="1"/>
</dbReference>
<dbReference type="NCBIfam" id="TIGR00006">
    <property type="entry name" value="16S rRNA (cytosine(1402)-N(4))-methyltransferase RsmH"/>
    <property type="match status" value="1"/>
</dbReference>
<sequence>MTPRRPDASQSFAPNGTGPGGHVPVMLREVLDALRPVDGGIYVDATFGLGGYAKGLLDSADCTVWGVDRDPSAIARGQTMAEAEAGRLRLVEGRFGELDQLLDARGTAPVDGVAFDLGVSSPQLDVAERGFSFRFDGPLDMRMGLDGPTAADVVNEVAEGELARIVRDYGEEKKARRVARAIARARGEKPIQRTGELAEIVRGAVGFSKTRAKAHEIDPATRTFQAIRIYVNDELGELERGLAAAERALKPGGRLAVVAFHSLEDRAVKQFLRARSGDVPRASRHSPDPDPADQLPEPTFRVLFRQAKKPGGDEAESNPRARSARLRAAERTAAPAWTDTQGGRA</sequence>
<evidence type="ECO:0000313" key="8">
    <source>
        <dbReference type="EMBL" id="MBK1666811.1"/>
    </source>
</evidence>
<dbReference type="Gene3D" id="3.40.50.150">
    <property type="entry name" value="Vaccinia Virus protein VP39"/>
    <property type="match status" value="1"/>
</dbReference>
<feature type="binding site" evidence="6">
    <location>
        <begin position="50"/>
        <end position="52"/>
    </location>
    <ligand>
        <name>S-adenosyl-L-methionine</name>
        <dbReference type="ChEBI" id="CHEBI:59789"/>
    </ligand>
</feature>
<feature type="region of interest" description="Disordered" evidence="7">
    <location>
        <begin position="1"/>
        <end position="20"/>
    </location>
</feature>
<evidence type="ECO:0000256" key="5">
    <source>
        <dbReference type="ARBA" id="ARBA00022691"/>
    </source>
</evidence>
<keyword evidence="4 6" id="KW-0808">Transferase</keyword>
<dbReference type="PANTHER" id="PTHR11265">
    <property type="entry name" value="S-ADENOSYL-METHYLTRANSFERASE MRAW"/>
    <property type="match status" value="1"/>
</dbReference>
<evidence type="ECO:0000256" key="3">
    <source>
        <dbReference type="ARBA" id="ARBA00022603"/>
    </source>
</evidence>
<comment type="subcellular location">
    <subcellularLocation>
        <location evidence="6">Cytoplasm</location>
    </subcellularLocation>
</comment>
<evidence type="ECO:0000256" key="6">
    <source>
        <dbReference type="HAMAP-Rule" id="MF_01007"/>
    </source>
</evidence>
<comment type="catalytic activity">
    <reaction evidence="6">
        <text>cytidine(1402) in 16S rRNA + S-adenosyl-L-methionine = N(4)-methylcytidine(1402) in 16S rRNA + S-adenosyl-L-homocysteine + H(+)</text>
        <dbReference type="Rhea" id="RHEA:42928"/>
        <dbReference type="Rhea" id="RHEA-COMP:10286"/>
        <dbReference type="Rhea" id="RHEA-COMP:10287"/>
        <dbReference type="ChEBI" id="CHEBI:15378"/>
        <dbReference type="ChEBI" id="CHEBI:57856"/>
        <dbReference type="ChEBI" id="CHEBI:59789"/>
        <dbReference type="ChEBI" id="CHEBI:74506"/>
        <dbReference type="ChEBI" id="CHEBI:82748"/>
        <dbReference type="EC" id="2.1.1.199"/>
    </reaction>
</comment>